<organism evidence="1 2">
    <name type="scientific">Microthlaspi erraticum</name>
    <dbReference type="NCBI Taxonomy" id="1685480"/>
    <lineage>
        <taxon>Eukaryota</taxon>
        <taxon>Viridiplantae</taxon>
        <taxon>Streptophyta</taxon>
        <taxon>Embryophyta</taxon>
        <taxon>Tracheophyta</taxon>
        <taxon>Spermatophyta</taxon>
        <taxon>Magnoliopsida</taxon>
        <taxon>eudicotyledons</taxon>
        <taxon>Gunneridae</taxon>
        <taxon>Pentapetalae</taxon>
        <taxon>rosids</taxon>
        <taxon>malvids</taxon>
        <taxon>Brassicales</taxon>
        <taxon>Brassicaceae</taxon>
        <taxon>Coluteocarpeae</taxon>
        <taxon>Microthlaspi</taxon>
    </lineage>
</organism>
<evidence type="ECO:0000313" key="2">
    <source>
        <dbReference type="Proteomes" id="UP000467841"/>
    </source>
</evidence>
<sequence length="100" mass="11723">MVYRQEKELQQLCMKIMLLASHNSRMDTSKETRTKHILPKFFFTHELQKNGDVSVHQIRSSENLADFFTKALPTSTFKKLTHIIGLHRLKDLSGCPHERK</sequence>
<name>A0A6D2HS97_9BRAS</name>
<protein>
    <submittedName>
        <fullName evidence="1">Uncharacterized protein</fullName>
    </submittedName>
</protein>
<accession>A0A6D2HS97</accession>
<gene>
    <name evidence="1" type="ORF">MERR_LOCUS4764</name>
</gene>
<evidence type="ECO:0000313" key="1">
    <source>
        <dbReference type="EMBL" id="CAA7017529.1"/>
    </source>
</evidence>
<proteinExistence type="predicted"/>
<dbReference type="AlphaFoldDB" id="A0A6D2HS97"/>
<reference evidence="1" key="1">
    <citation type="submission" date="2020-01" db="EMBL/GenBank/DDBJ databases">
        <authorList>
            <person name="Mishra B."/>
        </authorList>
    </citation>
    <scope>NUCLEOTIDE SEQUENCE [LARGE SCALE GENOMIC DNA]</scope>
</reference>
<comment type="caution">
    <text evidence="1">The sequence shown here is derived from an EMBL/GenBank/DDBJ whole genome shotgun (WGS) entry which is preliminary data.</text>
</comment>
<keyword evidence="2" id="KW-1185">Reference proteome</keyword>
<dbReference type="Proteomes" id="UP000467841">
    <property type="component" value="Unassembled WGS sequence"/>
</dbReference>
<dbReference type="OrthoDB" id="1608633at2759"/>
<dbReference type="EMBL" id="CACVBM020000333">
    <property type="protein sequence ID" value="CAA7017529.1"/>
    <property type="molecule type" value="Genomic_DNA"/>
</dbReference>